<gene>
    <name evidence="1" type="ORF">Tdes44962_MAKER06435</name>
</gene>
<accession>A0A9W7W7W6</accession>
<dbReference type="EMBL" id="RIBY02000003">
    <property type="protein sequence ID" value="KAH9845676.1"/>
    <property type="molecule type" value="Genomic_DNA"/>
</dbReference>
<protein>
    <submittedName>
        <fullName evidence="1">Uncharacterized protein</fullName>
    </submittedName>
</protein>
<evidence type="ECO:0000313" key="2">
    <source>
        <dbReference type="Proteomes" id="UP001138500"/>
    </source>
</evidence>
<sequence>MTTDHACFHKHAAHKAPYGISAAIPSKRSTCPAKLRLCRQQFDSTELPVRQLCKNRKGIRIPAGIRAKDWGGKQGNKP</sequence>
<evidence type="ECO:0000313" key="1">
    <source>
        <dbReference type="EMBL" id="KAH9845676.1"/>
    </source>
</evidence>
<dbReference type="Proteomes" id="UP001138500">
    <property type="component" value="Unassembled WGS sequence"/>
</dbReference>
<proteinExistence type="predicted"/>
<reference evidence="1 2" key="1">
    <citation type="journal article" date="2018" name="IMA Fungus">
        <title>IMA Genome-F 10: Nine draft genome sequences of Claviceps purpurea s.lat., including C. arundinis, C. humidiphila, and C. cf. spartinae, pseudomolecules for the pitch canker pathogen Fusarium circinatum, draft genome of Davidsoniella eucalypti, Grosmannia galeiformis, Quambalaria eucalypti, and Teratosphaeria destructans.</title>
        <authorList>
            <person name="Wingfield B.D."/>
            <person name="Liu M."/>
            <person name="Nguyen H.D."/>
            <person name="Lane F.A."/>
            <person name="Morgan S.W."/>
            <person name="De Vos L."/>
            <person name="Wilken P.M."/>
            <person name="Duong T.A."/>
            <person name="Aylward J."/>
            <person name="Coetzee M.P."/>
            <person name="Dadej K."/>
            <person name="De Beer Z.W."/>
            <person name="Findlay W."/>
            <person name="Havenga M."/>
            <person name="Kolarik M."/>
            <person name="Menzies J.G."/>
            <person name="Naidoo K."/>
            <person name="Pochopski O."/>
            <person name="Shoukouhi P."/>
            <person name="Santana Q.C."/>
            <person name="Seifert K.A."/>
            <person name="Soal N."/>
            <person name="Steenkamp E.T."/>
            <person name="Tatham C.T."/>
            <person name="van der Nest M.A."/>
            <person name="Wingfield M.J."/>
        </authorList>
    </citation>
    <scope>NUCLEOTIDE SEQUENCE [LARGE SCALE GENOMIC DNA]</scope>
    <source>
        <strain evidence="1">CMW44962</strain>
    </source>
</reference>
<name>A0A9W7W7W6_9PEZI</name>
<keyword evidence="2" id="KW-1185">Reference proteome</keyword>
<comment type="caution">
    <text evidence="1">The sequence shown here is derived from an EMBL/GenBank/DDBJ whole genome shotgun (WGS) entry which is preliminary data.</text>
</comment>
<organism evidence="1 2">
    <name type="scientific">Teratosphaeria destructans</name>
    <dbReference type="NCBI Taxonomy" id="418781"/>
    <lineage>
        <taxon>Eukaryota</taxon>
        <taxon>Fungi</taxon>
        <taxon>Dikarya</taxon>
        <taxon>Ascomycota</taxon>
        <taxon>Pezizomycotina</taxon>
        <taxon>Dothideomycetes</taxon>
        <taxon>Dothideomycetidae</taxon>
        <taxon>Mycosphaerellales</taxon>
        <taxon>Teratosphaeriaceae</taxon>
        <taxon>Teratosphaeria</taxon>
    </lineage>
</organism>
<reference evidence="1 2" key="2">
    <citation type="journal article" date="2021" name="Curr. Genet.">
        <title>Genetic response to nitrogen starvation in the aggressive Eucalyptus foliar pathogen Teratosphaeria destructans.</title>
        <authorList>
            <person name="Havenga M."/>
            <person name="Wingfield B.D."/>
            <person name="Wingfield M.J."/>
            <person name="Dreyer L.L."/>
            <person name="Roets F."/>
            <person name="Aylward J."/>
        </authorList>
    </citation>
    <scope>NUCLEOTIDE SEQUENCE [LARGE SCALE GENOMIC DNA]</scope>
    <source>
        <strain evidence="1">CMW44962</strain>
    </source>
</reference>
<dbReference type="AlphaFoldDB" id="A0A9W7W7W6"/>